<evidence type="ECO:0000313" key="2">
    <source>
        <dbReference type="EMBL" id="PSU52463.1"/>
    </source>
</evidence>
<dbReference type="RefSeq" id="WP_107191608.1">
    <property type="nucleotide sequence ID" value="NZ_PYMO01000037.1"/>
</dbReference>
<dbReference type="EMBL" id="PYMO01000037">
    <property type="protein sequence ID" value="PSU19818.1"/>
    <property type="molecule type" value="Genomic_DNA"/>
</dbReference>
<keyword evidence="3" id="KW-1185">Reference proteome</keyword>
<evidence type="ECO:0000313" key="3">
    <source>
        <dbReference type="Proteomes" id="UP000241405"/>
    </source>
</evidence>
<reference evidence="3 4" key="1">
    <citation type="submission" date="2018-03" db="EMBL/GenBank/DDBJ databases">
        <title>Whole genome sequencing of Histamine producing bacteria.</title>
        <authorList>
            <person name="Butler K."/>
        </authorList>
    </citation>
    <scope>NUCLEOTIDE SEQUENCE [LARGE SCALE GENOMIC DNA]</scope>
    <source>
        <strain evidence="2 4">FS-6.1</strain>
        <strain evidence="1 3">FS-6.2</strain>
    </source>
</reference>
<evidence type="ECO:0000313" key="1">
    <source>
        <dbReference type="EMBL" id="PSU19818.1"/>
    </source>
</evidence>
<dbReference type="Proteomes" id="UP000241405">
    <property type="component" value="Unassembled WGS sequence"/>
</dbReference>
<accession>A0A2T3JTG5</accession>
<protein>
    <submittedName>
        <fullName evidence="2">Uncharacterized protein</fullName>
    </submittedName>
</protein>
<dbReference type="EMBL" id="PYMP01000007">
    <property type="protein sequence ID" value="PSU52463.1"/>
    <property type="molecule type" value="Genomic_DNA"/>
</dbReference>
<comment type="caution">
    <text evidence="2">The sequence shown here is derived from an EMBL/GenBank/DDBJ whole genome shotgun (WGS) entry which is preliminary data.</text>
</comment>
<sequence>MVNNIINSRSIIAVSVYPYCPDGVLSINKRAYIITPIQPHNGRLIHSETKGLFASIITVCDATTGELPDKIKRLISELTVLQAQVAPDLSNISGVYGLLTETHMDSIFTCIAPTVPFDTLLDLRDVSNNKRLELFDRDCRNETTEIDRLKLKLKHYNATFRNEWNAPVDMIVYGSDGNALEFEYELNFFDIQLPEKCSYEQGLVSLTEQVSGYHKSLILNASFDAFGCDNDITSVNYLYNDHDAALDSYNVAASSGKEVIVIDGVVQCSSVSYCKVGEVLISENAQWFIDFANNTINIGAGGFELPIVNKLDLFAVTGHQLTR</sequence>
<proteinExistence type="predicted"/>
<dbReference type="AlphaFoldDB" id="A0A2T3JTG5"/>
<organism evidence="2 4">
    <name type="scientific">Photobacterium phosphoreum</name>
    <dbReference type="NCBI Taxonomy" id="659"/>
    <lineage>
        <taxon>Bacteria</taxon>
        <taxon>Pseudomonadati</taxon>
        <taxon>Pseudomonadota</taxon>
        <taxon>Gammaproteobacteria</taxon>
        <taxon>Vibrionales</taxon>
        <taxon>Vibrionaceae</taxon>
        <taxon>Photobacterium</taxon>
    </lineage>
</organism>
<gene>
    <name evidence="2" type="ORF">C9J18_10000</name>
    <name evidence="1" type="ORF">CTM96_20705</name>
</gene>
<name>A0A2T3JTG5_PHOPO</name>
<dbReference type="Proteomes" id="UP000241618">
    <property type="component" value="Unassembled WGS sequence"/>
</dbReference>
<evidence type="ECO:0000313" key="4">
    <source>
        <dbReference type="Proteomes" id="UP000241618"/>
    </source>
</evidence>